<evidence type="ECO:0000313" key="7">
    <source>
        <dbReference type="EMBL" id="AWB11138.1"/>
    </source>
</evidence>
<dbReference type="AlphaFoldDB" id="A0A2R4W361"/>
<dbReference type="Gene3D" id="3.40.50.150">
    <property type="entry name" value="Vaccinia Virus protein VP39"/>
    <property type="match status" value="1"/>
</dbReference>
<comment type="similarity">
    <text evidence="6">Belongs to the methyltransferase superfamily. RNA methyltransferase RsmG family.</text>
</comment>
<dbReference type="InterPro" id="IPR003682">
    <property type="entry name" value="rRNA_ssu_MeTfrase_G"/>
</dbReference>
<dbReference type="HAMAP" id="MF_00074">
    <property type="entry name" value="16SrRNA_methyltr_G"/>
    <property type="match status" value="1"/>
</dbReference>
<dbReference type="Pfam" id="PF02527">
    <property type="entry name" value="GidB"/>
    <property type="match status" value="1"/>
</dbReference>
<feature type="binding site" evidence="6">
    <location>
        <begin position="136"/>
        <end position="137"/>
    </location>
    <ligand>
        <name>S-adenosyl-L-methionine</name>
        <dbReference type="ChEBI" id="CHEBI:59789"/>
    </ligand>
</feature>
<keyword evidence="3 6" id="KW-0489">Methyltransferase</keyword>
<comment type="caution">
    <text evidence="6">Lacks conserved residue(s) required for the propagation of feature annotation.</text>
</comment>
<keyword evidence="8" id="KW-1185">Reference proteome</keyword>
<organism evidence="7 8">
    <name type="scientific">Thermodesulfobium acidiphilum</name>
    <dbReference type="NCBI Taxonomy" id="1794699"/>
    <lineage>
        <taxon>Bacteria</taxon>
        <taxon>Pseudomonadati</taxon>
        <taxon>Thermodesulfobiota</taxon>
        <taxon>Thermodesulfobiia</taxon>
        <taxon>Thermodesulfobiales</taxon>
        <taxon>Thermodesulfobiaceae</taxon>
        <taxon>Thermodesulfobium</taxon>
    </lineage>
</organism>
<dbReference type="EC" id="2.1.1.-" evidence="6"/>
<comment type="subcellular location">
    <subcellularLocation>
        <location evidence="6">Cytoplasm</location>
    </subcellularLocation>
</comment>
<dbReference type="Proteomes" id="UP000244792">
    <property type="component" value="Chromosome"/>
</dbReference>
<keyword evidence="2 6" id="KW-0698">rRNA processing</keyword>
<evidence type="ECO:0000256" key="1">
    <source>
        <dbReference type="ARBA" id="ARBA00022490"/>
    </source>
</evidence>
<reference evidence="7 8" key="1">
    <citation type="submission" date="2017-04" db="EMBL/GenBank/DDBJ databases">
        <title>Genomic insights into metabolism of Thermodesulfobium acidiphilum.</title>
        <authorList>
            <person name="Toshchakov S.V."/>
            <person name="Frolov E.N."/>
            <person name="Kublanov I.V."/>
            <person name="Samarov N.I."/>
            <person name="Novikov A."/>
            <person name="Lebedinsky A.V."/>
            <person name="Bonch-Osmolovskaya E.A."/>
            <person name="Chernyh N.A."/>
        </authorList>
    </citation>
    <scope>NUCLEOTIDE SEQUENCE [LARGE SCALE GENOMIC DNA]</scope>
    <source>
        <strain evidence="7 8">3127-1</strain>
    </source>
</reference>
<accession>A0A2R4W361</accession>
<evidence type="ECO:0000256" key="5">
    <source>
        <dbReference type="ARBA" id="ARBA00022691"/>
    </source>
</evidence>
<feature type="binding site" evidence="6">
    <location>
        <position position="85"/>
    </location>
    <ligand>
        <name>S-adenosyl-L-methionine</name>
        <dbReference type="ChEBI" id="CHEBI:59789"/>
    </ligand>
</feature>
<name>A0A2R4W361_THEAF</name>
<dbReference type="SUPFAM" id="SSF53335">
    <property type="entry name" value="S-adenosyl-L-methionine-dependent methyltransferases"/>
    <property type="match status" value="1"/>
</dbReference>
<dbReference type="PANTHER" id="PTHR31760">
    <property type="entry name" value="S-ADENOSYL-L-METHIONINE-DEPENDENT METHYLTRANSFERASES SUPERFAMILY PROTEIN"/>
    <property type="match status" value="1"/>
</dbReference>
<comment type="function">
    <text evidence="6">Specifically methylates the N7 position of a guanine in 16S rRNA.</text>
</comment>
<dbReference type="InterPro" id="IPR029063">
    <property type="entry name" value="SAM-dependent_MTases_sf"/>
</dbReference>
<feature type="binding site" evidence="6">
    <location>
        <position position="149"/>
    </location>
    <ligand>
        <name>S-adenosyl-L-methionine</name>
        <dbReference type="ChEBI" id="CHEBI:59789"/>
    </ligand>
</feature>
<evidence type="ECO:0000313" key="8">
    <source>
        <dbReference type="Proteomes" id="UP000244792"/>
    </source>
</evidence>
<evidence type="ECO:0000256" key="6">
    <source>
        <dbReference type="HAMAP-Rule" id="MF_00074"/>
    </source>
</evidence>
<dbReference type="NCBIfam" id="TIGR00138">
    <property type="entry name" value="rsmG_gidB"/>
    <property type="match status" value="1"/>
</dbReference>
<sequence length="208" mass="24340">MTKKDEILFDSRKFDLLFMKYLPNFTECLDKISIYSEKLFLYNKRHSLVSFNTVEEFFFKHVYDSLLPTLLCPTFFNAKEFLDIGSGAGIPGLILSICFPESLWVLLEPKYKRVVFLEGLILELGIKNVIVLQERLEDIREIPEKVTSRATFPLKKMISILKDRRNLTLALWLGKSFDSSVLNKLDYETFNYALPEKFGTRKFLLIKL</sequence>
<dbReference type="PANTHER" id="PTHR31760:SF0">
    <property type="entry name" value="S-ADENOSYL-L-METHIONINE-DEPENDENT METHYLTRANSFERASES SUPERFAMILY PROTEIN"/>
    <property type="match status" value="1"/>
</dbReference>
<proteinExistence type="inferred from homology"/>
<protein>
    <recommendedName>
        <fullName evidence="6">Ribosomal RNA small subunit methyltransferase G</fullName>
        <ecNumber evidence="6">2.1.1.-</ecNumber>
    </recommendedName>
    <alternativeName>
        <fullName evidence="6">16S rRNA 7-methylguanosine methyltransferase</fullName>
        <shortName evidence="6">16S rRNA m7G methyltransferase</shortName>
    </alternativeName>
</protein>
<dbReference type="GO" id="GO:0070043">
    <property type="term" value="F:rRNA (guanine-N7-)-methyltransferase activity"/>
    <property type="evidence" value="ECO:0007669"/>
    <property type="project" value="UniProtKB-UniRule"/>
</dbReference>
<evidence type="ECO:0000256" key="2">
    <source>
        <dbReference type="ARBA" id="ARBA00022552"/>
    </source>
</evidence>
<evidence type="ECO:0000256" key="4">
    <source>
        <dbReference type="ARBA" id="ARBA00022679"/>
    </source>
</evidence>
<dbReference type="KEGG" id="taci:TDSAC_1804"/>
<evidence type="ECO:0000256" key="3">
    <source>
        <dbReference type="ARBA" id="ARBA00022603"/>
    </source>
</evidence>
<keyword evidence="1 6" id="KW-0963">Cytoplasm</keyword>
<keyword evidence="4 6" id="KW-0808">Transferase</keyword>
<dbReference type="EMBL" id="CP020921">
    <property type="protein sequence ID" value="AWB11138.1"/>
    <property type="molecule type" value="Genomic_DNA"/>
</dbReference>
<keyword evidence="5 6" id="KW-0949">S-adenosyl-L-methionine</keyword>
<dbReference type="GO" id="GO:0005829">
    <property type="term" value="C:cytosol"/>
    <property type="evidence" value="ECO:0007669"/>
    <property type="project" value="TreeGrafter"/>
</dbReference>
<dbReference type="OrthoDB" id="9808773at2"/>
<gene>
    <name evidence="6" type="primary">rsmG</name>
    <name evidence="7" type="ORF">TDSAC_1804</name>
</gene>